<dbReference type="InterPro" id="IPR038379">
    <property type="entry name" value="SecE_sf"/>
</dbReference>
<dbReference type="PANTHER" id="PTHR33910">
    <property type="entry name" value="PROTEIN TRANSLOCASE SUBUNIT SECE"/>
    <property type="match status" value="1"/>
</dbReference>
<comment type="subunit">
    <text evidence="9">Component of the Sec protein translocase complex. Heterotrimer consisting of SecY, SecE and SecG subunits. The heterotrimers can form oligomers, although 1 heterotrimer is thought to be able to translocate proteins. Interacts with the ribosome. Interacts with SecDF, and other proteins may be involved. Interacts with SecA.</text>
</comment>
<evidence type="ECO:0000256" key="4">
    <source>
        <dbReference type="ARBA" id="ARBA00022692"/>
    </source>
</evidence>
<dbReference type="GO" id="GO:0006605">
    <property type="term" value="P:protein targeting"/>
    <property type="evidence" value="ECO:0007669"/>
    <property type="project" value="UniProtKB-UniRule"/>
</dbReference>
<keyword evidence="11" id="KW-1185">Reference proteome</keyword>
<evidence type="ECO:0000256" key="8">
    <source>
        <dbReference type="ARBA" id="ARBA00023136"/>
    </source>
</evidence>
<keyword evidence="2 9" id="KW-0813">Transport</keyword>
<keyword evidence="4 9" id="KW-0812">Transmembrane</keyword>
<evidence type="ECO:0000256" key="2">
    <source>
        <dbReference type="ARBA" id="ARBA00022448"/>
    </source>
</evidence>
<evidence type="ECO:0000256" key="5">
    <source>
        <dbReference type="ARBA" id="ARBA00022927"/>
    </source>
</evidence>
<proteinExistence type="inferred from homology"/>
<keyword evidence="3 9" id="KW-1003">Cell membrane</keyword>
<dbReference type="GO" id="GO:0065002">
    <property type="term" value="P:intracellular protein transmembrane transport"/>
    <property type="evidence" value="ECO:0007669"/>
    <property type="project" value="UniProtKB-UniRule"/>
</dbReference>
<evidence type="ECO:0000256" key="7">
    <source>
        <dbReference type="ARBA" id="ARBA00023010"/>
    </source>
</evidence>
<evidence type="ECO:0000313" key="11">
    <source>
        <dbReference type="Proteomes" id="UP000198853"/>
    </source>
</evidence>
<dbReference type="EMBL" id="FNEN01000014">
    <property type="protein sequence ID" value="SDJ09444.1"/>
    <property type="molecule type" value="Genomic_DNA"/>
</dbReference>
<evidence type="ECO:0000313" key="10">
    <source>
        <dbReference type="EMBL" id="SDJ09444.1"/>
    </source>
</evidence>
<comment type="function">
    <text evidence="9">Essential subunit of the Sec protein translocation channel SecYEG. Clamps together the 2 halves of SecY. May contact the channel plug during translocation.</text>
</comment>
<dbReference type="HAMAP" id="MF_00422">
    <property type="entry name" value="SecE"/>
    <property type="match status" value="1"/>
</dbReference>
<keyword evidence="6 9" id="KW-1133">Transmembrane helix</keyword>
<dbReference type="PROSITE" id="PS01067">
    <property type="entry name" value="SECE_SEC61G"/>
    <property type="match status" value="1"/>
</dbReference>
<keyword evidence="8 9" id="KW-0472">Membrane</keyword>
<dbReference type="NCBIfam" id="TIGR00964">
    <property type="entry name" value="secE_bact"/>
    <property type="match status" value="1"/>
</dbReference>
<dbReference type="GO" id="GO:0043952">
    <property type="term" value="P:protein transport by the Sec complex"/>
    <property type="evidence" value="ECO:0007669"/>
    <property type="project" value="UniProtKB-UniRule"/>
</dbReference>
<dbReference type="PANTHER" id="PTHR33910:SF1">
    <property type="entry name" value="PROTEIN TRANSLOCASE SUBUNIT SECE"/>
    <property type="match status" value="1"/>
</dbReference>
<dbReference type="InterPro" id="IPR001901">
    <property type="entry name" value="Translocase_SecE/Sec61-g"/>
</dbReference>
<comment type="similarity">
    <text evidence="9">Belongs to the SecE/SEC61-gamma family.</text>
</comment>
<comment type="subcellular location">
    <subcellularLocation>
        <location evidence="9">Cell membrane</location>
        <topology evidence="9">Single-pass membrane protein</topology>
    </subcellularLocation>
    <subcellularLocation>
        <location evidence="1">Membrane</location>
    </subcellularLocation>
</comment>
<evidence type="ECO:0000256" key="1">
    <source>
        <dbReference type="ARBA" id="ARBA00004370"/>
    </source>
</evidence>
<dbReference type="InterPro" id="IPR005807">
    <property type="entry name" value="SecE_bac"/>
</dbReference>
<dbReference type="Pfam" id="PF00584">
    <property type="entry name" value="SecE"/>
    <property type="match status" value="1"/>
</dbReference>
<dbReference type="Gene3D" id="1.20.5.1030">
    <property type="entry name" value="Preprotein translocase secy subunit"/>
    <property type="match status" value="1"/>
</dbReference>
<name>A0A1G8QXI4_9BACI</name>
<dbReference type="GO" id="GO:0008320">
    <property type="term" value="F:protein transmembrane transporter activity"/>
    <property type="evidence" value="ECO:0007669"/>
    <property type="project" value="UniProtKB-UniRule"/>
</dbReference>
<evidence type="ECO:0000256" key="9">
    <source>
        <dbReference type="HAMAP-Rule" id="MF_00422"/>
    </source>
</evidence>
<reference evidence="10 11" key="1">
    <citation type="submission" date="2016-10" db="EMBL/GenBank/DDBJ databases">
        <authorList>
            <person name="de Groot N.N."/>
        </authorList>
    </citation>
    <scope>NUCLEOTIDE SEQUENCE [LARGE SCALE GENOMIC DNA]</scope>
    <source>
        <strain evidence="10 11">DSM 21771</strain>
    </source>
</reference>
<accession>A0A1G8QXI4</accession>
<protein>
    <recommendedName>
        <fullName evidence="9">Protein translocase subunit SecE</fullName>
    </recommendedName>
</protein>
<gene>
    <name evidence="9" type="primary">secE</name>
    <name evidence="10" type="ORF">SAMN04488123_11465</name>
</gene>
<dbReference type="RefSeq" id="WP_425433696.1">
    <property type="nucleotide sequence ID" value="NZ_FNEN01000014.1"/>
</dbReference>
<sequence>MIFKKSIQFLREVGQEMKRTTWPTPRELFRYTRIVILTLIFITIFFAIVDAGISFLVETFLA</sequence>
<organism evidence="10 11">
    <name type="scientific">Natribacillus halophilus</name>
    <dbReference type="NCBI Taxonomy" id="549003"/>
    <lineage>
        <taxon>Bacteria</taxon>
        <taxon>Bacillati</taxon>
        <taxon>Bacillota</taxon>
        <taxon>Bacilli</taxon>
        <taxon>Bacillales</taxon>
        <taxon>Bacillaceae</taxon>
        <taxon>Natribacillus</taxon>
    </lineage>
</organism>
<feature type="transmembrane region" description="Helical" evidence="9">
    <location>
        <begin position="34"/>
        <end position="57"/>
    </location>
</feature>
<dbReference type="AlphaFoldDB" id="A0A1G8QXI4"/>
<dbReference type="GO" id="GO:0009306">
    <property type="term" value="P:protein secretion"/>
    <property type="evidence" value="ECO:0007669"/>
    <property type="project" value="UniProtKB-UniRule"/>
</dbReference>
<dbReference type="Proteomes" id="UP000198853">
    <property type="component" value="Unassembled WGS sequence"/>
</dbReference>
<dbReference type="GO" id="GO:0005886">
    <property type="term" value="C:plasma membrane"/>
    <property type="evidence" value="ECO:0007669"/>
    <property type="project" value="UniProtKB-SubCell"/>
</dbReference>
<keyword evidence="7 9" id="KW-0811">Translocation</keyword>
<keyword evidence="5 9" id="KW-0653">Protein transport</keyword>
<evidence type="ECO:0000256" key="6">
    <source>
        <dbReference type="ARBA" id="ARBA00022989"/>
    </source>
</evidence>
<evidence type="ECO:0000256" key="3">
    <source>
        <dbReference type="ARBA" id="ARBA00022475"/>
    </source>
</evidence>